<name>A0A5N8WAU0_9ACTN</name>
<keyword evidence="3" id="KW-1185">Reference proteome</keyword>
<evidence type="ECO:0000313" key="3">
    <source>
        <dbReference type="Proteomes" id="UP000326979"/>
    </source>
</evidence>
<dbReference type="PROSITE" id="PS51257">
    <property type="entry name" value="PROKAR_LIPOPROTEIN"/>
    <property type="match status" value="1"/>
</dbReference>
<feature type="signal peptide" evidence="1">
    <location>
        <begin position="1"/>
        <end position="27"/>
    </location>
</feature>
<feature type="chain" id="PRO_5024848173" description="Secreted protein" evidence="1">
    <location>
        <begin position="28"/>
        <end position="150"/>
    </location>
</feature>
<dbReference type="EMBL" id="VJZE01000303">
    <property type="protein sequence ID" value="MPY44242.1"/>
    <property type="molecule type" value="Genomic_DNA"/>
</dbReference>
<evidence type="ECO:0000256" key="1">
    <source>
        <dbReference type="SAM" id="SignalP"/>
    </source>
</evidence>
<evidence type="ECO:0008006" key="4">
    <source>
        <dbReference type="Google" id="ProtNLM"/>
    </source>
</evidence>
<dbReference type="Proteomes" id="UP000326979">
    <property type="component" value="Unassembled WGS sequence"/>
</dbReference>
<accession>A0A5N8WAU0</accession>
<dbReference type="AlphaFoldDB" id="A0A5N8WAU0"/>
<keyword evidence="1" id="KW-0732">Signal</keyword>
<gene>
    <name evidence="2" type="ORF">FNH04_31355</name>
</gene>
<dbReference type="RefSeq" id="WP_152789154.1">
    <property type="nucleotide sequence ID" value="NZ_BAABEQ010000003.1"/>
</dbReference>
<sequence length="150" mass="15730">MRKTLAISAALGVAALGVLVPTTSAQASTACDTSWNSAPPGSFYAYDFTDCSGLLGRTAESSDANWGDSSGPFQGNADNAASSILHKGTSGMAVKVYQYPGYLGGHACLKKSESYKEDLSRHTFSNGAGMDNDISSHRWVWESACGTFLD</sequence>
<proteinExistence type="predicted"/>
<evidence type="ECO:0000313" key="2">
    <source>
        <dbReference type="EMBL" id="MPY44242.1"/>
    </source>
</evidence>
<reference evidence="2 3" key="1">
    <citation type="submission" date="2019-07" db="EMBL/GenBank/DDBJ databases">
        <title>New species of Amycolatopsis and Streptomyces.</title>
        <authorList>
            <person name="Duangmal K."/>
            <person name="Teo W.F.A."/>
            <person name="Lipun K."/>
        </authorList>
    </citation>
    <scope>NUCLEOTIDE SEQUENCE [LARGE SCALE GENOMIC DNA]</scope>
    <source>
        <strain evidence="2 3">TISTR 2346</strain>
    </source>
</reference>
<dbReference type="OrthoDB" id="4331642at2"/>
<protein>
    <recommendedName>
        <fullName evidence="4">Secreted protein</fullName>
    </recommendedName>
</protein>
<comment type="caution">
    <text evidence="2">The sequence shown here is derived from an EMBL/GenBank/DDBJ whole genome shotgun (WGS) entry which is preliminary data.</text>
</comment>
<organism evidence="2 3">
    <name type="scientific">Streptomyces phyllanthi</name>
    <dbReference type="NCBI Taxonomy" id="1803180"/>
    <lineage>
        <taxon>Bacteria</taxon>
        <taxon>Bacillati</taxon>
        <taxon>Actinomycetota</taxon>
        <taxon>Actinomycetes</taxon>
        <taxon>Kitasatosporales</taxon>
        <taxon>Streptomycetaceae</taxon>
        <taxon>Streptomyces</taxon>
    </lineage>
</organism>